<protein>
    <recommendedName>
        <fullName evidence="13">Inosine triphosphate pyrophosphatase</fullName>
        <shortName evidence="13">ITPase</shortName>
        <shortName evidence="13">Inosine triphosphatase</shortName>
        <ecNumber evidence="13">3.6.1.66</ecNumber>
    </recommendedName>
    <alternativeName>
        <fullName evidence="13">Non-canonical purine NTP pyrophosphatase</fullName>
    </alternativeName>
    <alternativeName>
        <fullName evidence="13">Non-standard purine NTP pyrophosphatase</fullName>
    </alternativeName>
    <alternativeName>
        <fullName evidence="13">Nucleoside-triphosphate diphosphatase</fullName>
    </alternativeName>
    <alternativeName>
        <fullName evidence="13">Nucleoside-triphosphate pyrophosphatase</fullName>
        <shortName evidence="13">NTPase</shortName>
    </alternativeName>
    <alternativeName>
        <fullName evidence="13">XTP/dITP diphosphatase</fullName>
    </alternativeName>
</protein>
<evidence type="ECO:0000256" key="11">
    <source>
        <dbReference type="ARBA" id="ARBA00093255"/>
    </source>
</evidence>
<keyword evidence="5 13" id="KW-0547">Nucleotide-binding</keyword>
<dbReference type="GO" id="GO:0009117">
    <property type="term" value="P:nucleotide metabolic process"/>
    <property type="evidence" value="ECO:0007669"/>
    <property type="project" value="UniProtKB-KW"/>
</dbReference>
<dbReference type="SUPFAM" id="SSF52972">
    <property type="entry name" value="ITPase-like"/>
    <property type="match status" value="1"/>
</dbReference>
<dbReference type="GO" id="GO:0046872">
    <property type="term" value="F:metal ion binding"/>
    <property type="evidence" value="ECO:0007669"/>
    <property type="project" value="UniProtKB-KW"/>
</dbReference>
<feature type="binding site" evidence="13">
    <location>
        <begin position="281"/>
        <end position="282"/>
    </location>
    <ligand>
        <name>ITP</name>
        <dbReference type="ChEBI" id="CHEBI:61402"/>
    </ligand>
</feature>
<comment type="subunit">
    <text evidence="13">Homodimer.</text>
</comment>
<keyword evidence="15" id="KW-0732">Signal</keyword>
<dbReference type="NCBIfam" id="TIGR00042">
    <property type="entry name" value="RdgB/HAM1 family non-canonical purine NTP pyrophosphatase"/>
    <property type="match status" value="1"/>
</dbReference>
<comment type="catalytic activity">
    <reaction evidence="10">
        <text>ITP + H2O = IMP + diphosphate + H(+)</text>
        <dbReference type="Rhea" id="RHEA:29399"/>
        <dbReference type="ChEBI" id="CHEBI:15377"/>
        <dbReference type="ChEBI" id="CHEBI:15378"/>
        <dbReference type="ChEBI" id="CHEBI:33019"/>
        <dbReference type="ChEBI" id="CHEBI:58053"/>
        <dbReference type="ChEBI" id="CHEBI:61402"/>
        <dbReference type="EC" id="3.6.1.66"/>
    </reaction>
    <physiologicalReaction direction="left-to-right" evidence="10">
        <dbReference type="Rhea" id="RHEA:29400"/>
    </physiologicalReaction>
</comment>
<evidence type="ECO:0000256" key="8">
    <source>
        <dbReference type="ARBA" id="ARBA00023080"/>
    </source>
</evidence>
<comment type="function">
    <text evidence="13">Pyrophosphatase that hydrolyzes non-canonical purine nucleotides such as inosine triphosphate (ITP), deoxyinosine triphosphate (dITP) or xanthosine 5'-triphosphate (XTP) to their respective monophosphate derivatives. The enzyme does not distinguish between the deoxy- and ribose forms. Probably excludes non-canonical purines from RNA and DNA precursor pools, thus preventing their incorporation into RNA and DNA and avoiding chromosomal lesions.</text>
</comment>
<evidence type="ECO:0000256" key="15">
    <source>
        <dbReference type="SAM" id="SignalP"/>
    </source>
</evidence>
<evidence type="ECO:0000256" key="7">
    <source>
        <dbReference type="ARBA" id="ARBA00022842"/>
    </source>
</evidence>
<evidence type="ECO:0000256" key="14">
    <source>
        <dbReference type="RuleBase" id="RU003781"/>
    </source>
</evidence>
<reference evidence="16" key="1">
    <citation type="submission" date="2021-01" db="EMBL/GenBank/DDBJ databases">
        <authorList>
            <person name="Corre E."/>
            <person name="Pelletier E."/>
            <person name="Niang G."/>
            <person name="Scheremetjew M."/>
            <person name="Finn R."/>
            <person name="Kale V."/>
            <person name="Holt S."/>
            <person name="Cochrane G."/>
            <person name="Meng A."/>
            <person name="Brown T."/>
            <person name="Cohen L."/>
        </authorList>
    </citation>
    <scope>NUCLEOTIDE SEQUENCE</scope>
    <source>
        <strain evidence="16">CCMP2084</strain>
    </source>
</reference>
<evidence type="ECO:0000256" key="3">
    <source>
        <dbReference type="ARBA" id="ARBA00022490"/>
    </source>
</evidence>
<evidence type="ECO:0000256" key="12">
    <source>
        <dbReference type="ARBA" id="ARBA00093271"/>
    </source>
</evidence>
<comment type="similarity">
    <text evidence="2 13 14">Belongs to the HAM1 NTPase family.</text>
</comment>
<keyword evidence="8 13" id="KW-0546">Nucleotide metabolism</keyword>
<dbReference type="GO" id="GO:0036222">
    <property type="term" value="F:XTP diphosphatase activity"/>
    <property type="evidence" value="ECO:0007669"/>
    <property type="project" value="UniProtKB-UniRule"/>
</dbReference>
<proteinExistence type="inferred from homology"/>
<dbReference type="HAMAP" id="MF_03148">
    <property type="entry name" value="HAM1_NTPase"/>
    <property type="match status" value="1"/>
</dbReference>
<dbReference type="InterPro" id="IPR029001">
    <property type="entry name" value="ITPase-like_fam"/>
</dbReference>
<comment type="catalytic activity">
    <reaction evidence="11">
        <text>dITP + H2O = dIMP + diphosphate + H(+)</text>
        <dbReference type="Rhea" id="RHEA:28342"/>
        <dbReference type="ChEBI" id="CHEBI:15377"/>
        <dbReference type="ChEBI" id="CHEBI:15378"/>
        <dbReference type="ChEBI" id="CHEBI:33019"/>
        <dbReference type="ChEBI" id="CHEBI:61194"/>
        <dbReference type="ChEBI" id="CHEBI:61382"/>
        <dbReference type="EC" id="3.6.1.66"/>
    </reaction>
    <physiologicalReaction direction="left-to-right" evidence="11">
        <dbReference type="Rhea" id="RHEA:28343"/>
    </physiologicalReaction>
</comment>
<dbReference type="Pfam" id="PF01725">
    <property type="entry name" value="Ham1p_like"/>
    <property type="match status" value="1"/>
</dbReference>
<dbReference type="GO" id="GO:0000166">
    <property type="term" value="F:nucleotide binding"/>
    <property type="evidence" value="ECO:0007669"/>
    <property type="project" value="UniProtKB-KW"/>
</dbReference>
<dbReference type="GO" id="GO:0036220">
    <property type="term" value="F:ITP diphosphatase activity"/>
    <property type="evidence" value="ECO:0007669"/>
    <property type="project" value="UniProtKB-UniRule"/>
</dbReference>
<keyword evidence="13" id="KW-0464">Manganese</keyword>
<name>A0A7S2U835_9STRA</name>
<comment type="catalytic activity">
    <reaction evidence="13">
        <text>XTP + H2O = XMP + diphosphate + H(+)</text>
        <dbReference type="Rhea" id="RHEA:28610"/>
        <dbReference type="ChEBI" id="CHEBI:15377"/>
        <dbReference type="ChEBI" id="CHEBI:15378"/>
        <dbReference type="ChEBI" id="CHEBI:33019"/>
        <dbReference type="ChEBI" id="CHEBI:57464"/>
        <dbReference type="ChEBI" id="CHEBI:61314"/>
        <dbReference type="EC" id="3.6.1.66"/>
    </reaction>
</comment>
<evidence type="ECO:0000256" key="2">
    <source>
        <dbReference type="ARBA" id="ARBA00008023"/>
    </source>
</evidence>
<feature type="chain" id="PRO_5030740510" description="Inosine triphosphate pyrophosphatase" evidence="15">
    <location>
        <begin position="23"/>
        <end position="302"/>
    </location>
</feature>
<feature type="binding site" evidence="13">
    <location>
        <position position="175"/>
    </location>
    <ligand>
        <name>Mg(2+)</name>
        <dbReference type="ChEBI" id="CHEBI:18420"/>
    </ligand>
</feature>
<dbReference type="AlphaFoldDB" id="A0A7S2U835"/>
<feature type="binding site" evidence="13">
    <location>
        <begin position="175"/>
        <end position="176"/>
    </location>
    <ligand>
        <name>ITP</name>
        <dbReference type="ChEBI" id="CHEBI:61402"/>
    </ligand>
</feature>
<dbReference type="PANTHER" id="PTHR11067">
    <property type="entry name" value="INOSINE TRIPHOSPHATE PYROPHOSPHATASE/HAM1 PROTEIN"/>
    <property type="match status" value="1"/>
</dbReference>
<comment type="cofactor">
    <cofactor evidence="13">
        <name>Mg(2+)</name>
        <dbReference type="ChEBI" id="CHEBI:18420"/>
    </cofactor>
    <cofactor evidence="13">
        <name>Mn(2+)</name>
        <dbReference type="ChEBI" id="CHEBI:29035"/>
    </cofactor>
    <text evidence="13">Binds 1 divalent metal cation per subunit; can use either Mg(2+) or Mn(2+).</text>
</comment>
<dbReference type="GO" id="GO:0009204">
    <property type="term" value="P:deoxyribonucleoside triphosphate catabolic process"/>
    <property type="evidence" value="ECO:0007669"/>
    <property type="project" value="UniProtKB-UniRule"/>
</dbReference>
<dbReference type="EMBL" id="HBHQ01002600">
    <property type="protein sequence ID" value="CAD9809850.1"/>
    <property type="molecule type" value="Transcribed_RNA"/>
</dbReference>
<comment type="subcellular location">
    <subcellularLocation>
        <location evidence="1 13">Cytoplasm</location>
    </subcellularLocation>
</comment>
<feature type="binding site" evidence="13">
    <location>
        <position position="146"/>
    </location>
    <ligand>
        <name>Mg(2+)</name>
        <dbReference type="ChEBI" id="CHEBI:18420"/>
    </ligand>
</feature>
<keyword evidence="6 13" id="KW-0378">Hydrolase</keyword>
<feature type="binding site" evidence="13">
    <location>
        <begin position="251"/>
        <end position="254"/>
    </location>
    <ligand>
        <name>ITP</name>
        <dbReference type="ChEBI" id="CHEBI:61402"/>
    </ligand>
</feature>
<gene>
    <name evidence="16" type="ORF">ASEP1449_LOCUS1673</name>
</gene>
<evidence type="ECO:0000256" key="9">
    <source>
        <dbReference type="ARBA" id="ARBA00054940"/>
    </source>
</evidence>
<keyword evidence="4 13" id="KW-0479">Metal-binding</keyword>
<keyword evidence="3 13" id="KW-0963">Cytoplasm</keyword>
<dbReference type="InterPro" id="IPR002637">
    <property type="entry name" value="RdgB/HAM1"/>
</dbReference>
<dbReference type="GO" id="GO:0005737">
    <property type="term" value="C:cytoplasm"/>
    <property type="evidence" value="ECO:0007669"/>
    <property type="project" value="UniProtKB-SubCell"/>
</dbReference>
<comment type="function">
    <text evidence="9">Pyrophosphatase that hydrolyzes the non-canonical purine nucleotides inosine triphosphate (ITP), deoxyinosine triphosphate (dITP) as well as 2'-deoxy-N-6-hydroxylaminopurine triphosphate (dHAPTP) and xanthosine 5'-triphosphate (XTP) to their respective monophosphate derivatives. The enzyme does not distinguish between the deoxy- and ribose forms. Probably excludes non-canonical purines from RNA and DNA precursor pools, thus preventing their incorporation into RNA and DNA and avoiding chromosomal lesions.</text>
</comment>
<dbReference type="CDD" id="cd00515">
    <property type="entry name" value="HAM1"/>
    <property type="match status" value="1"/>
</dbReference>
<evidence type="ECO:0000256" key="10">
    <source>
        <dbReference type="ARBA" id="ARBA00093218"/>
    </source>
</evidence>
<dbReference type="GO" id="GO:0035870">
    <property type="term" value="F:dITP diphosphatase activity"/>
    <property type="evidence" value="ECO:0007669"/>
    <property type="project" value="UniProtKB-UniRule"/>
</dbReference>
<feature type="binding site" evidence="13">
    <location>
        <begin position="112"/>
        <end position="117"/>
    </location>
    <ligand>
        <name>ITP</name>
        <dbReference type="ChEBI" id="CHEBI:61402"/>
    </ligand>
</feature>
<feature type="binding site" evidence="13">
    <location>
        <position position="159"/>
    </location>
    <ligand>
        <name>ITP</name>
        <dbReference type="ChEBI" id="CHEBI:61402"/>
    </ligand>
</feature>
<dbReference type="EC" id="3.6.1.66" evidence="13"/>
<evidence type="ECO:0000256" key="4">
    <source>
        <dbReference type="ARBA" id="ARBA00022723"/>
    </source>
</evidence>
<organism evidence="16">
    <name type="scientific">Attheya septentrionalis</name>
    <dbReference type="NCBI Taxonomy" id="420275"/>
    <lineage>
        <taxon>Eukaryota</taxon>
        <taxon>Sar</taxon>
        <taxon>Stramenopiles</taxon>
        <taxon>Ochrophyta</taxon>
        <taxon>Bacillariophyta</taxon>
        <taxon>Coscinodiscophyceae</taxon>
        <taxon>Chaetocerotophycidae</taxon>
        <taxon>Chaetocerotales</taxon>
        <taxon>Attheyaceae</taxon>
        <taxon>Attheya</taxon>
    </lineage>
</organism>
<feature type="signal peptide" evidence="15">
    <location>
        <begin position="1"/>
        <end position="22"/>
    </location>
</feature>
<dbReference type="InterPro" id="IPR027502">
    <property type="entry name" value="ITPase"/>
</dbReference>
<evidence type="ECO:0000313" key="16">
    <source>
        <dbReference type="EMBL" id="CAD9809850.1"/>
    </source>
</evidence>
<feature type="binding site" evidence="13">
    <location>
        <position position="276"/>
    </location>
    <ligand>
        <name>ITP</name>
        <dbReference type="ChEBI" id="CHEBI:61402"/>
    </ligand>
</feature>
<evidence type="ECO:0000256" key="5">
    <source>
        <dbReference type="ARBA" id="ARBA00022741"/>
    </source>
</evidence>
<keyword evidence="7 13" id="KW-0460">Magnesium</keyword>
<evidence type="ECO:0000256" key="13">
    <source>
        <dbReference type="HAMAP-Rule" id="MF_03148"/>
    </source>
</evidence>
<comment type="catalytic activity">
    <reaction evidence="12">
        <text>N(6)-hydroxy-dATP + H2O = N(6)-hydroxy-dAMP + diphosphate + H(+)</text>
        <dbReference type="Rhea" id="RHEA:83971"/>
        <dbReference type="ChEBI" id="CHEBI:15377"/>
        <dbReference type="ChEBI" id="CHEBI:15378"/>
        <dbReference type="ChEBI" id="CHEBI:33019"/>
        <dbReference type="ChEBI" id="CHEBI:233529"/>
        <dbReference type="ChEBI" id="CHEBI:233530"/>
    </reaction>
    <physiologicalReaction direction="left-to-right" evidence="12">
        <dbReference type="Rhea" id="RHEA:83972"/>
    </physiologicalReaction>
</comment>
<dbReference type="FunFam" id="3.90.950.10:FF:000003">
    <property type="entry name" value="Inosine triphosphate pyrophosphatase"/>
    <property type="match status" value="1"/>
</dbReference>
<accession>A0A7S2U835</accession>
<sequence>MTRLFVAFMLLFSSFASRLVSAHRNRGLRTYYFTHPLAFLAGAPCQSQQEQSQIVKTSNASRRISRLSFSSLSRSLIRSEARNAKMTSYVAPEEKGVPNPTADEKLVITFVTGNKKKLEEVKRILGGDGSEELPFDITNEKIDLPELQGHDPVEIAIEKCKVAAAQVQGPVMIEDTSLCFNALNGLPGPYIKWFLDKCGHSGLNKMLVGFDDKTAYAQTVVAFTLGVNQEVHVFDGRTNGRIVQARGPLDFGWDPIFEPSEGSGHKTYAEMEKTEKDAISHRGRSFAKLQAFLISDKTDNIK</sequence>
<evidence type="ECO:0000256" key="1">
    <source>
        <dbReference type="ARBA" id="ARBA00004496"/>
    </source>
</evidence>
<evidence type="ECO:0000256" key="6">
    <source>
        <dbReference type="ARBA" id="ARBA00022801"/>
    </source>
</evidence>
<dbReference type="PANTHER" id="PTHR11067:SF9">
    <property type="entry name" value="INOSINE TRIPHOSPHATE PYROPHOSPHATASE"/>
    <property type="match status" value="1"/>
</dbReference>
<dbReference type="Gene3D" id="3.90.950.10">
    <property type="match status" value="1"/>
</dbReference>